<keyword evidence="6" id="KW-0809">Transit peptide</keyword>
<evidence type="ECO:0000313" key="12">
    <source>
        <dbReference type="EMBL" id="RFU28486.1"/>
    </source>
</evidence>
<evidence type="ECO:0000256" key="6">
    <source>
        <dbReference type="ARBA" id="ARBA00022946"/>
    </source>
</evidence>
<proteinExistence type="inferred from homology"/>
<evidence type="ECO:0000256" key="9">
    <source>
        <dbReference type="ARBA" id="ARBA00023136"/>
    </source>
</evidence>
<evidence type="ECO:0000256" key="8">
    <source>
        <dbReference type="ARBA" id="ARBA00023128"/>
    </source>
</evidence>
<dbReference type="PANTHER" id="PTHR13032">
    <property type="entry name" value="MITOCHONDRIAL IMPORT INNER MEMBRANE TRANSLOCASE SUBUNIT TIM21"/>
    <property type="match status" value="1"/>
</dbReference>
<evidence type="ECO:0000256" key="3">
    <source>
        <dbReference type="ARBA" id="ARBA00020726"/>
    </source>
</evidence>
<keyword evidence="8 11" id="KW-0496">Mitochondrion</keyword>
<name>A0A3E2H522_SCYLI</name>
<gene>
    <name evidence="12" type="ORF">B7463_g7866</name>
</gene>
<dbReference type="EMBL" id="NCSJ02000162">
    <property type="protein sequence ID" value="RFU28486.1"/>
    <property type="molecule type" value="Genomic_DNA"/>
</dbReference>
<feature type="non-terminal residue" evidence="12">
    <location>
        <position position="228"/>
    </location>
</feature>
<keyword evidence="9 11" id="KW-0472">Membrane</keyword>
<dbReference type="OMA" id="HFHVEGP"/>
<keyword evidence="11" id="KW-0811">Translocation</keyword>
<comment type="similarity">
    <text evidence="2 11">Belongs to the TIM21 family.</text>
</comment>
<evidence type="ECO:0000256" key="7">
    <source>
        <dbReference type="ARBA" id="ARBA00022989"/>
    </source>
</evidence>
<evidence type="ECO:0000256" key="1">
    <source>
        <dbReference type="ARBA" id="ARBA00004434"/>
    </source>
</evidence>
<keyword evidence="7 11" id="KW-1133">Transmembrane helix</keyword>
<accession>A0A3E2H522</accession>
<comment type="subcellular location">
    <subcellularLocation>
        <location evidence="1 11">Mitochondrion inner membrane</location>
        <topology evidence="1 11">Single-pass membrane protein</topology>
    </subcellularLocation>
</comment>
<dbReference type="OrthoDB" id="436405at2759"/>
<keyword evidence="11" id="KW-0813">Transport</keyword>
<dbReference type="GO" id="GO:0005744">
    <property type="term" value="C:TIM23 mitochondrial import inner membrane translocase complex"/>
    <property type="evidence" value="ECO:0007669"/>
    <property type="project" value="UniProtKB-UniRule"/>
</dbReference>
<dbReference type="Gene3D" id="3.10.450.320">
    <property type="entry name" value="Mitochondrial import inner membrane translocase subunit Tim21"/>
    <property type="match status" value="1"/>
</dbReference>
<dbReference type="FunFam" id="3.10.450.320:FF:000002">
    <property type="entry name" value="Mitochondrial import inner membrane translocase subunit tim21"/>
    <property type="match status" value="1"/>
</dbReference>
<reference evidence="12 13" key="1">
    <citation type="submission" date="2018-05" db="EMBL/GenBank/DDBJ databases">
        <title>Draft genome sequence of Scytalidium lignicola DSM 105466, a ubiquitous saprotrophic fungus.</title>
        <authorList>
            <person name="Buettner E."/>
            <person name="Gebauer A.M."/>
            <person name="Hofrichter M."/>
            <person name="Liers C."/>
            <person name="Kellner H."/>
        </authorList>
    </citation>
    <scope>NUCLEOTIDE SEQUENCE [LARGE SCALE GENOMIC DNA]</scope>
    <source>
        <strain evidence="12 13">DSM 105466</strain>
    </source>
</reference>
<dbReference type="Pfam" id="PF08294">
    <property type="entry name" value="TIM21"/>
    <property type="match status" value="1"/>
</dbReference>
<evidence type="ECO:0000256" key="2">
    <source>
        <dbReference type="ARBA" id="ARBA00010867"/>
    </source>
</evidence>
<dbReference type="InterPro" id="IPR038552">
    <property type="entry name" value="Tim21_IMS_sf"/>
</dbReference>
<comment type="function">
    <text evidence="10">Essential component of the TIM23 complex, a complex that mediates the translocation of transit peptide-containing proteins across the mitochondrial inner membrane. Required to keep the TOM and the TIM23 complexes in close contact. At some point, it is released from the TOM23 complex to allow protein translocation into the mitochondrial matrix.</text>
</comment>
<keyword evidence="5 11" id="KW-0999">Mitochondrion inner membrane</keyword>
<keyword evidence="11" id="KW-0653">Protein transport</keyword>
<dbReference type="AlphaFoldDB" id="A0A3E2H522"/>
<keyword evidence="13" id="KW-1185">Reference proteome</keyword>
<evidence type="ECO:0000256" key="11">
    <source>
        <dbReference type="RuleBase" id="RU367142"/>
    </source>
</evidence>
<dbReference type="PANTHER" id="PTHR13032:SF6">
    <property type="entry name" value="MITOCHONDRIAL IMPORT INNER MEMBRANE TRANSLOCASE SUBUNIT TIM21"/>
    <property type="match status" value="1"/>
</dbReference>
<dbReference type="Proteomes" id="UP000258309">
    <property type="component" value="Unassembled WGS sequence"/>
</dbReference>
<feature type="non-terminal residue" evidence="12">
    <location>
        <position position="1"/>
    </location>
</feature>
<evidence type="ECO:0000256" key="4">
    <source>
        <dbReference type="ARBA" id="ARBA00022692"/>
    </source>
</evidence>
<organism evidence="12 13">
    <name type="scientific">Scytalidium lignicola</name>
    <name type="common">Hyphomycete</name>
    <dbReference type="NCBI Taxonomy" id="5539"/>
    <lineage>
        <taxon>Eukaryota</taxon>
        <taxon>Fungi</taxon>
        <taxon>Dikarya</taxon>
        <taxon>Ascomycota</taxon>
        <taxon>Pezizomycotina</taxon>
        <taxon>Leotiomycetes</taxon>
        <taxon>Leotiomycetes incertae sedis</taxon>
        <taxon>Scytalidium</taxon>
    </lineage>
</organism>
<protein>
    <recommendedName>
        <fullName evidence="3 11">Mitochondrial import inner membrane translocase subunit Tim21</fullName>
    </recommendedName>
</protein>
<dbReference type="InterPro" id="IPR013261">
    <property type="entry name" value="Tim21"/>
</dbReference>
<keyword evidence="4 11" id="KW-0812">Transmembrane</keyword>
<dbReference type="STRING" id="5539.A0A3E2H522"/>
<comment type="subunit">
    <text evidence="11">Component of the TIM23 complex.</text>
</comment>
<evidence type="ECO:0000313" key="13">
    <source>
        <dbReference type="Proteomes" id="UP000258309"/>
    </source>
</evidence>
<comment type="caution">
    <text evidence="12">The sequence shown here is derived from an EMBL/GenBank/DDBJ whole genome shotgun (WGS) entry which is preliminary data.</text>
</comment>
<sequence length="228" mass="26001">MLPISRPIPLFNIPSTLRPIVAARFYATQTGLGTTRPTSRRKQVTALNDDGRVAWGELSTREKVARTTQQTFNFTFIILGTVLTGGVAYFMYTDVFSPDSKTSHFNRAVDQVKKDPRCIELLGNSKKITAYGEPTWSKWRRARPIASTIQKDQRGVEHLKMHFNVEGPLNTGVVNMHMIKRPSDHEFIYKYLAVDIKGHQRIWLENADGKPDSSAKSKTRFFGIEWTR</sequence>
<feature type="transmembrane region" description="Helical" evidence="11">
    <location>
        <begin position="71"/>
        <end position="92"/>
    </location>
</feature>
<evidence type="ECO:0000256" key="5">
    <source>
        <dbReference type="ARBA" id="ARBA00022792"/>
    </source>
</evidence>
<evidence type="ECO:0000256" key="10">
    <source>
        <dbReference type="ARBA" id="ARBA00060204"/>
    </source>
</evidence>
<dbReference type="GO" id="GO:0030150">
    <property type="term" value="P:protein import into mitochondrial matrix"/>
    <property type="evidence" value="ECO:0007669"/>
    <property type="project" value="UniProtKB-UniRule"/>
</dbReference>